<evidence type="ECO:0000256" key="5">
    <source>
        <dbReference type="ARBA" id="ARBA00023033"/>
    </source>
</evidence>
<feature type="domain" description="FAD-binding" evidence="6">
    <location>
        <begin position="149"/>
        <end position="208"/>
    </location>
</feature>
<keyword evidence="8" id="KW-1185">Reference proteome</keyword>
<dbReference type="Proteomes" id="UP001583193">
    <property type="component" value="Unassembled WGS sequence"/>
</dbReference>
<dbReference type="EMBL" id="JAVDPF010000002">
    <property type="protein sequence ID" value="KAL1885651.1"/>
    <property type="molecule type" value="Genomic_DNA"/>
</dbReference>
<protein>
    <recommendedName>
        <fullName evidence="6">FAD-binding domain-containing protein</fullName>
    </recommendedName>
</protein>
<evidence type="ECO:0000313" key="7">
    <source>
        <dbReference type="EMBL" id="KAL1885651.1"/>
    </source>
</evidence>
<dbReference type="InterPro" id="IPR002938">
    <property type="entry name" value="FAD-bd"/>
</dbReference>
<evidence type="ECO:0000259" key="6">
    <source>
        <dbReference type="Pfam" id="PF01494"/>
    </source>
</evidence>
<name>A0ABR3YBG9_9EURO</name>
<dbReference type="SUPFAM" id="SSF51905">
    <property type="entry name" value="FAD/NAD(P)-binding domain"/>
    <property type="match status" value="1"/>
</dbReference>
<evidence type="ECO:0000256" key="1">
    <source>
        <dbReference type="ARBA" id="ARBA00001974"/>
    </source>
</evidence>
<proteinExistence type="predicted"/>
<evidence type="ECO:0000256" key="2">
    <source>
        <dbReference type="ARBA" id="ARBA00022630"/>
    </source>
</evidence>
<dbReference type="Gene3D" id="3.50.50.60">
    <property type="entry name" value="FAD/NAD(P)-binding domain"/>
    <property type="match status" value="1"/>
</dbReference>
<evidence type="ECO:0000256" key="3">
    <source>
        <dbReference type="ARBA" id="ARBA00022827"/>
    </source>
</evidence>
<accession>A0ABR3YBG9</accession>
<dbReference type="PRINTS" id="PR00420">
    <property type="entry name" value="RNGMNOXGNASE"/>
</dbReference>
<comment type="cofactor">
    <cofactor evidence="1">
        <name>FAD</name>
        <dbReference type="ChEBI" id="CHEBI:57692"/>
    </cofactor>
</comment>
<evidence type="ECO:0000313" key="8">
    <source>
        <dbReference type="Proteomes" id="UP001583193"/>
    </source>
</evidence>
<dbReference type="PANTHER" id="PTHR47178:SF6">
    <property type="entry name" value="FAD-BINDING DOMAIN-CONTAINING PROTEIN"/>
    <property type="match status" value="1"/>
</dbReference>
<dbReference type="InterPro" id="IPR036188">
    <property type="entry name" value="FAD/NAD-bd_sf"/>
</dbReference>
<gene>
    <name evidence="7" type="ORF">Plec18167_001146</name>
</gene>
<sequence length="236" mass="26844">MLTDVLPHLVRKQLYSSSKLEQSSFIPIAAEIHLTKEQYEPLHEVGSAGLFCYGPNLRYLIGLLNISEDRSSALYYWACCIRSNTPEKEWEWVRQASSQELYDRCVEETKYLPPYLTDIIRATTPEDMVMPPVRFVEYYLPDVPSGASRVTILGDAAHVMIPFYLAGANTAIKDACDLARNMSKNSQNPHLAIQRYEKRMITRGRQMVLRSRKAGEAPTLNEIVVRANDEGSGILW</sequence>
<dbReference type="PANTHER" id="PTHR47178">
    <property type="entry name" value="MONOOXYGENASE, FAD-BINDING"/>
    <property type="match status" value="1"/>
</dbReference>
<dbReference type="Pfam" id="PF01494">
    <property type="entry name" value="FAD_binding_3"/>
    <property type="match status" value="1"/>
</dbReference>
<keyword evidence="5" id="KW-0503">Monooxygenase</keyword>
<keyword evidence="4" id="KW-0560">Oxidoreductase</keyword>
<keyword evidence="2" id="KW-0285">Flavoprotein</keyword>
<evidence type="ECO:0000256" key="4">
    <source>
        <dbReference type="ARBA" id="ARBA00023002"/>
    </source>
</evidence>
<comment type="caution">
    <text evidence="7">The sequence shown here is derived from an EMBL/GenBank/DDBJ whole genome shotgun (WGS) entry which is preliminary data.</text>
</comment>
<keyword evidence="3" id="KW-0274">FAD</keyword>
<organism evidence="7 8">
    <name type="scientific">Paecilomyces lecythidis</name>
    <dbReference type="NCBI Taxonomy" id="3004212"/>
    <lineage>
        <taxon>Eukaryota</taxon>
        <taxon>Fungi</taxon>
        <taxon>Dikarya</taxon>
        <taxon>Ascomycota</taxon>
        <taxon>Pezizomycotina</taxon>
        <taxon>Eurotiomycetes</taxon>
        <taxon>Eurotiomycetidae</taxon>
        <taxon>Eurotiales</taxon>
        <taxon>Thermoascaceae</taxon>
        <taxon>Paecilomyces</taxon>
    </lineage>
</organism>
<reference evidence="7 8" key="1">
    <citation type="journal article" date="2024" name="IMA Fungus">
        <title>IMA Genome - F19 : A genome assembly and annotation guide to empower mycologists, including annotated draft genome sequences of Ceratocystis pirilliformis, Diaporthe australafricana, Fusarium ophioides, Paecilomyces lecythidis, and Sporothrix stenoceras.</title>
        <authorList>
            <person name="Aylward J."/>
            <person name="Wilson A.M."/>
            <person name="Visagie C.M."/>
            <person name="Spraker J."/>
            <person name="Barnes I."/>
            <person name="Buitendag C."/>
            <person name="Ceriani C."/>
            <person name="Del Mar Angel L."/>
            <person name="du Plessis D."/>
            <person name="Fuchs T."/>
            <person name="Gasser K."/>
            <person name="Kramer D."/>
            <person name="Li W."/>
            <person name="Munsamy K."/>
            <person name="Piso A."/>
            <person name="Price J.L."/>
            <person name="Sonnekus B."/>
            <person name="Thomas C."/>
            <person name="van der Nest A."/>
            <person name="van Dijk A."/>
            <person name="van Heerden A."/>
            <person name="van Vuuren N."/>
            <person name="Yilmaz N."/>
            <person name="Duong T.A."/>
            <person name="van der Merwe N.A."/>
            <person name="Wingfield M.J."/>
            <person name="Wingfield B.D."/>
        </authorList>
    </citation>
    <scope>NUCLEOTIDE SEQUENCE [LARGE SCALE GENOMIC DNA]</scope>
    <source>
        <strain evidence="7 8">CMW 18167</strain>
    </source>
</reference>